<feature type="domain" description="HTH-like" evidence="1">
    <location>
        <begin position="49"/>
        <end position="104"/>
    </location>
</feature>
<evidence type="ECO:0000313" key="2">
    <source>
        <dbReference type="EMBL" id="KJL26525.1"/>
    </source>
</evidence>
<protein>
    <recommendedName>
        <fullName evidence="1">HTH-like domain-containing protein</fullName>
    </recommendedName>
</protein>
<evidence type="ECO:0000259" key="1">
    <source>
        <dbReference type="Pfam" id="PF13276"/>
    </source>
</evidence>
<dbReference type="PATRIC" id="fig|82380.10.peg.166"/>
<accession>A0A0F0L2B4</accession>
<dbReference type="PANTHER" id="PTHR46889">
    <property type="entry name" value="TRANSPOSASE INSF FOR INSERTION SEQUENCE IS3B-RELATED"/>
    <property type="match status" value="1"/>
</dbReference>
<dbReference type="RefSeq" id="WP_082066185.1">
    <property type="nucleotide sequence ID" value="NZ_JYIV01000010.1"/>
</dbReference>
<dbReference type="EMBL" id="JYIV01000010">
    <property type="protein sequence ID" value="KJL26525.1"/>
    <property type="molecule type" value="Genomic_DNA"/>
</dbReference>
<dbReference type="Proteomes" id="UP000033725">
    <property type="component" value="Unassembled WGS sequence"/>
</dbReference>
<dbReference type="InterPro" id="IPR025948">
    <property type="entry name" value="HTH-like_dom"/>
</dbReference>
<name>A0A0F0L2B4_9MICO</name>
<organism evidence="2 3">
    <name type="scientific">Microbacterium oxydans</name>
    <dbReference type="NCBI Taxonomy" id="82380"/>
    <lineage>
        <taxon>Bacteria</taxon>
        <taxon>Bacillati</taxon>
        <taxon>Actinomycetota</taxon>
        <taxon>Actinomycetes</taxon>
        <taxon>Micrococcales</taxon>
        <taxon>Microbacteriaceae</taxon>
        <taxon>Microbacterium</taxon>
    </lineage>
</organism>
<reference evidence="2 3" key="1">
    <citation type="submission" date="2015-02" db="EMBL/GenBank/DDBJ databases">
        <title>Draft genome sequences of ten Microbacterium spp. with emphasis on heavy metal contaminated environments.</title>
        <authorList>
            <person name="Corretto E."/>
        </authorList>
    </citation>
    <scope>NUCLEOTIDE SEQUENCE [LARGE SCALE GENOMIC DNA]</scope>
    <source>
        <strain evidence="2 3">BEL163</strain>
    </source>
</reference>
<dbReference type="PANTHER" id="PTHR46889:SF4">
    <property type="entry name" value="TRANSPOSASE INSO FOR INSERTION SEQUENCE ELEMENT IS911B-RELATED"/>
    <property type="match status" value="1"/>
</dbReference>
<dbReference type="InterPro" id="IPR050900">
    <property type="entry name" value="Transposase_IS3/IS150/IS904"/>
</dbReference>
<proteinExistence type="predicted"/>
<dbReference type="OrthoDB" id="4426778at2"/>
<dbReference type="Pfam" id="PF13276">
    <property type="entry name" value="HTH_21"/>
    <property type="match status" value="1"/>
</dbReference>
<comment type="caution">
    <text evidence="2">The sequence shown here is derived from an EMBL/GenBank/DDBJ whole genome shotgun (WGS) entry which is preliminary data.</text>
</comment>
<dbReference type="AlphaFoldDB" id="A0A0F0L2B4"/>
<evidence type="ECO:0000313" key="3">
    <source>
        <dbReference type="Proteomes" id="UP000033725"/>
    </source>
</evidence>
<gene>
    <name evidence="2" type="ORF">RN51_00167</name>
</gene>
<sequence>MIAYIDMYCDQFGVELICRTLGATEGGFLTSRGYRAARTRPACDRRLRDAELISVITRLHADNYGVYGARKIWHAMHREGWRIGRDQIARLMREVGLIGVTRGRTPRTTIPARVPNHRPDRVERRFVADGPNRL</sequence>